<dbReference type="PRINTS" id="PR00722">
    <property type="entry name" value="CHYMOTRYPSIN"/>
</dbReference>
<dbReference type="PROSITE" id="PS00135">
    <property type="entry name" value="TRYPSIN_SER"/>
    <property type="match status" value="1"/>
</dbReference>
<comment type="catalytic activity">
    <reaction evidence="7">
        <text>Preferential cleavage of Arg-|-Xaa bonds in small molecule substrates. Highly selective action to release kallidin (lysyl-bradykinin) from kininogen involves hydrolysis of Met-|-Xaa or Leu-|-Xaa.</text>
        <dbReference type="EC" id="3.4.21.35"/>
    </reaction>
</comment>
<evidence type="ECO:0000313" key="12">
    <source>
        <dbReference type="Proteomes" id="UP000245340"/>
    </source>
</evidence>
<dbReference type="SUPFAM" id="SSF50494">
    <property type="entry name" value="Trypsin-like serine proteases"/>
    <property type="match status" value="1"/>
</dbReference>
<evidence type="ECO:0000256" key="6">
    <source>
        <dbReference type="ARBA" id="ARBA00023157"/>
    </source>
</evidence>
<dbReference type="Gene3D" id="2.40.10.10">
    <property type="entry name" value="Trypsin-like serine proteases"/>
    <property type="match status" value="2"/>
</dbReference>
<dbReference type="RefSeq" id="XP_004410005.1">
    <property type="nucleotide sequence ID" value="XM_004409948.1"/>
</dbReference>
<evidence type="ECO:0000256" key="2">
    <source>
        <dbReference type="ARBA" id="ARBA00022670"/>
    </source>
</evidence>
<organism evidence="12 13">
    <name type="scientific">Odobenus rosmarus divergens</name>
    <name type="common">Pacific walrus</name>
    <dbReference type="NCBI Taxonomy" id="9708"/>
    <lineage>
        <taxon>Eukaryota</taxon>
        <taxon>Metazoa</taxon>
        <taxon>Chordata</taxon>
        <taxon>Craniata</taxon>
        <taxon>Vertebrata</taxon>
        <taxon>Euteleostomi</taxon>
        <taxon>Mammalia</taxon>
        <taxon>Eutheria</taxon>
        <taxon>Laurasiatheria</taxon>
        <taxon>Carnivora</taxon>
        <taxon>Caniformia</taxon>
        <taxon>Pinnipedia</taxon>
        <taxon>Odobenidae</taxon>
        <taxon>Odobenus</taxon>
    </lineage>
</organism>
<evidence type="ECO:0000256" key="3">
    <source>
        <dbReference type="ARBA" id="ARBA00022801"/>
    </source>
</evidence>
<dbReference type="InterPro" id="IPR001254">
    <property type="entry name" value="Trypsin_dom"/>
</dbReference>
<feature type="domain" description="Peptidase S1" evidence="11">
    <location>
        <begin position="46"/>
        <end position="272"/>
    </location>
</feature>
<dbReference type="Proteomes" id="UP000245340">
    <property type="component" value="Unplaced"/>
</dbReference>
<dbReference type="GO" id="GO:0006508">
    <property type="term" value="P:proteolysis"/>
    <property type="evidence" value="ECO:0007669"/>
    <property type="project" value="UniProtKB-KW"/>
</dbReference>
<dbReference type="InParanoid" id="A0A2U3WM09"/>
<dbReference type="PANTHER" id="PTHR24271:SF57">
    <property type="entry name" value="KALLIKREIN-9"/>
    <property type="match status" value="1"/>
</dbReference>
<evidence type="ECO:0000256" key="9">
    <source>
        <dbReference type="RuleBase" id="RU363034"/>
    </source>
</evidence>
<dbReference type="CTD" id="284366"/>
<dbReference type="GeneID" id="101377336"/>
<feature type="signal peptide" evidence="10">
    <location>
        <begin position="1"/>
        <end position="42"/>
    </location>
</feature>
<name>A0A2U3WM09_ODORO</name>
<dbReference type="EC" id="3.4.21.35" evidence="8"/>
<evidence type="ECO:0000256" key="4">
    <source>
        <dbReference type="ARBA" id="ARBA00022825"/>
    </source>
</evidence>
<evidence type="ECO:0000256" key="8">
    <source>
        <dbReference type="ARBA" id="ARBA00039014"/>
    </source>
</evidence>
<dbReference type="PROSITE" id="PS50240">
    <property type="entry name" value="TRYPSIN_DOM"/>
    <property type="match status" value="1"/>
</dbReference>
<keyword evidence="10" id="KW-0732">Signal</keyword>
<evidence type="ECO:0000256" key="1">
    <source>
        <dbReference type="ARBA" id="ARBA00009228"/>
    </source>
</evidence>
<keyword evidence="3 9" id="KW-0378">Hydrolase</keyword>
<feature type="chain" id="PRO_5015557467" description="tissue kallikrein" evidence="10">
    <location>
        <begin position="43"/>
        <end position="274"/>
    </location>
</feature>
<evidence type="ECO:0000256" key="5">
    <source>
        <dbReference type="ARBA" id="ARBA00023145"/>
    </source>
</evidence>
<keyword evidence="4 9" id="KW-0720">Serine protease</keyword>
<dbReference type="InterPro" id="IPR001314">
    <property type="entry name" value="Peptidase_S1A"/>
</dbReference>
<dbReference type="InterPro" id="IPR018114">
    <property type="entry name" value="TRYPSIN_HIS"/>
</dbReference>
<dbReference type="GO" id="GO:0004252">
    <property type="term" value="F:serine-type endopeptidase activity"/>
    <property type="evidence" value="ECO:0007669"/>
    <property type="project" value="UniProtKB-EC"/>
</dbReference>
<dbReference type="FunFam" id="2.40.10.10:FF:000021">
    <property type="entry name" value="Kallikrein 1"/>
    <property type="match status" value="1"/>
</dbReference>
<evidence type="ECO:0000256" key="7">
    <source>
        <dbReference type="ARBA" id="ARBA00036706"/>
    </source>
</evidence>
<comment type="similarity">
    <text evidence="1">Belongs to the peptidase S1 family. Snake venom subfamily.</text>
</comment>
<reference evidence="13" key="1">
    <citation type="submission" date="2025-08" db="UniProtKB">
        <authorList>
            <consortium name="RefSeq"/>
        </authorList>
    </citation>
    <scope>IDENTIFICATION</scope>
</reference>
<evidence type="ECO:0000256" key="10">
    <source>
        <dbReference type="SAM" id="SignalP"/>
    </source>
</evidence>
<dbReference type="OrthoDB" id="10059102at2759"/>
<evidence type="ECO:0000259" key="11">
    <source>
        <dbReference type="PROSITE" id="PS50240"/>
    </source>
</evidence>
<keyword evidence="6" id="KW-1015">Disulfide bond</keyword>
<dbReference type="InterPro" id="IPR009003">
    <property type="entry name" value="Peptidase_S1_PA"/>
</dbReference>
<dbReference type="PROSITE" id="PS00134">
    <property type="entry name" value="TRYPSIN_HIS"/>
    <property type="match status" value="1"/>
</dbReference>
<keyword evidence="5" id="KW-0865">Zymogen</keyword>
<dbReference type="InterPro" id="IPR033116">
    <property type="entry name" value="TRYPSIN_SER"/>
</dbReference>
<dbReference type="FunFam" id="2.40.10.10:FF:000010">
    <property type="entry name" value="Kallikrein related peptidase 11"/>
    <property type="match status" value="1"/>
</dbReference>
<proteinExistence type="inferred from homology"/>
<evidence type="ECO:0000313" key="13">
    <source>
        <dbReference type="RefSeq" id="XP_004410005.1"/>
    </source>
</evidence>
<dbReference type="KEGG" id="oro:101377336"/>
<dbReference type="Pfam" id="PF00089">
    <property type="entry name" value="Trypsin"/>
    <property type="match status" value="1"/>
</dbReference>
<gene>
    <name evidence="13" type="primary">KLK9</name>
</gene>
<accession>A0A2U3WM09</accession>
<sequence>MAWLTFKKHGSLNACSRPRHPEVMRLGFVCALLSLLAGHGWADTRAIGAEECRPNSQPWQAGLFYLTHLFCGASLISDRWLLTAAHCQKPYLWVRLGEHHLWRWEGPEQLFRATDFFPHPGFNKDLRAHDHNDDIMLIRLPRKAYLGPAVQPLNLSQTCVSPGTQCLISGWGAVSSPKVQYPLTLQCANISILDHKLCHRAYPGHISDSMLCAGLWEGGRGSCQGDSGGPLVCDGTLAGVVSGGAEPCSRPRRPAVYTSVCHYVDWIRKTMEDN</sequence>
<dbReference type="PANTHER" id="PTHR24271">
    <property type="entry name" value="KALLIKREIN-RELATED"/>
    <property type="match status" value="1"/>
</dbReference>
<dbReference type="CDD" id="cd00190">
    <property type="entry name" value="Tryp_SPc"/>
    <property type="match status" value="1"/>
</dbReference>
<dbReference type="STRING" id="9708.A0A2U3WM09"/>
<protein>
    <recommendedName>
        <fullName evidence="8">tissue kallikrein</fullName>
        <ecNumber evidence="8">3.4.21.35</ecNumber>
    </recommendedName>
</protein>
<dbReference type="AlphaFoldDB" id="A0A2U3WM09"/>
<dbReference type="SMART" id="SM00020">
    <property type="entry name" value="Tryp_SPc"/>
    <property type="match status" value="1"/>
</dbReference>
<dbReference type="FunCoup" id="A0A2U3WM09">
    <property type="interactions" value="5"/>
</dbReference>
<keyword evidence="2 9" id="KW-0645">Protease</keyword>
<dbReference type="InterPro" id="IPR043504">
    <property type="entry name" value="Peptidase_S1_PA_chymotrypsin"/>
</dbReference>
<dbReference type="GO" id="GO:0030141">
    <property type="term" value="C:secretory granule"/>
    <property type="evidence" value="ECO:0007669"/>
    <property type="project" value="TreeGrafter"/>
</dbReference>
<keyword evidence="12" id="KW-1185">Reference proteome</keyword>